<dbReference type="InterPro" id="IPR032524">
    <property type="entry name" value="ABC_tran_C"/>
</dbReference>
<evidence type="ECO:0000256" key="10">
    <source>
        <dbReference type="ARBA" id="ARBA00022884"/>
    </source>
</evidence>
<evidence type="ECO:0000256" key="3">
    <source>
        <dbReference type="ARBA" id="ARBA00022555"/>
    </source>
</evidence>
<evidence type="ECO:0000256" key="7">
    <source>
        <dbReference type="ARBA" id="ARBA00022801"/>
    </source>
</evidence>
<evidence type="ECO:0000259" key="13">
    <source>
        <dbReference type="PROSITE" id="PS50893"/>
    </source>
</evidence>
<dbReference type="FunFam" id="3.40.50.300:FF:000011">
    <property type="entry name" value="Putative ABC transporter ATP-binding component"/>
    <property type="match status" value="1"/>
</dbReference>
<feature type="domain" description="ABC transporter" evidence="13">
    <location>
        <begin position="4"/>
        <end position="248"/>
    </location>
</feature>
<dbReference type="GO" id="GO:0019843">
    <property type="term" value="F:rRNA binding"/>
    <property type="evidence" value="ECO:0007669"/>
    <property type="project" value="UniProtKB-KW"/>
</dbReference>
<keyword evidence="3" id="KW-0820">tRNA-binding</keyword>
<dbReference type="RefSeq" id="WP_160633738.1">
    <property type="nucleotide sequence ID" value="NZ_WWNE01000009.1"/>
</dbReference>
<keyword evidence="9" id="KW-0810">Translation regulation</keyword>
<protein>
    <submittedName>
        <fullName evidence="14">ATP-binding cassette domain-containing protein</fullName>
    </submittedName>
</protein>
<comment type="caution">
    <text evidence="14">The sequence shown here is derived from an EMBL/GenBank/DDBJ whole genome shotgun (WGS) entry which is preliminary data.</text>
</comment>
<evidence type="ECO:0000256" key="4">
    <source>
        <dbReference type="ARBA" id="ARBA00022730"/>
    </source>
</evidence>
<dbReference type="PANTHER" id="PTHR42855:SF1">
    <property type="entry name" value="ABC TRANSPORTER DOMAIN-CONTAINING PROTEIN"/>
    <property type="match status" value="1"/>
</dbReference>
<gene>
    <name evidence="14" type="ORF">GQN54_11710</name>
</gene>
<evidence type="ECO:0000256" key="12">
    <source>
        <dbReference type="SAM" id="Coils"/>
    </source>
</evidence>
<dbReference type="InterPro" id="IPR037118">
    <property type="entry name" value="Val-tRNA_synth_C_sf"/>
</dbReference>
<evidence type="ECO:0000313" key="15">
    <source>
        <dbReference type="Proteomes" id="UP000470771"/>
    </source>
</evidence>
<dbReference type="Gene3D" id="1.10.287.380">
    <property type="entry name" value="Valyl-tRNA synthetase, C-terminal domain"/>
    <property type="match status" value="1"/>
</dbReference>
<comment type="similarity">
    <text evidence="1">Belongs to the ABC transporter superfamily. ABCF family. Translational throttle EttA subfamily.</text>
</comment>
<keyword evidence="6" id="KW-0547">Nucleotide-binding</keyword>
<keyword evidence="5" id="KW-0677">Repeat</keyword>
<dbReference type="AlphaFoldDB" id="A0A6N9NLN6"/>
<keyword evidence="7" id="KW-0378">Hydrolase</keyword>
<keyword evidence="4" id="KW-0699">rRNA-binding</keyword>
<dbReference type="PANTHER" id="PTHR42855">
    <property type="entry name" value="ABC TRANSPORTER ATP-BINDING SUBUNIT"/>
    <property type="match status" value="1"/>
</dbReference>
<feature type="coiled-coil region" evidence="12">
    <location>
        <begin position="521"/>
        <end position="615"/>
    </location>
</feature>
<evidence type="ECO:0000256" key="1">
    <source>
        <dbReference type="ARBA" id="ARBA00005868"/>
    </source>
</evidence>
<accession>A0A6N9NLN6</accession>
<organism evidence="14 15">
    <name type="scientific">Acidiluteibacter ferrifornacis</name>
    <dbReference type="NCBI Taxonomy" id="2692424"/>
    <lineage>
        <taxon>Bacteria</taxon>
        <taxon>Pseudomonadati</taxon>
        <taxon>Bacteroidota</taxon>
        <taxon>Flavobacteriia</taxon>
        <taxon>Flavobacteriales</taxon>
        <taxon>Cryomorphaceae</taxon>
        <taxon>Acidiluteibacter</taxon>
    </lineage>
</organism>
<dbReference type="InterPro" id="IPR032781">
    <property type="entry name" value="ABC_tran_Xtn"/>
</dbReference>
<dbReference type="GO" id="GO:0006412">
    <property type="term" value="P:translation"/>
    <property type="evidence" value="ECO:0007669"/>
    <property type="project" value="UniProtKB-KW"/>
</dbReference>
<keyword evidence="15" id="KW-1185">Reference proteome</keyword>
<dbReference type="InterPro" id="IPR017871">
    <property type="entry name" value="ABC_transporter-like_CS"/>
</dbReference>
<dbReference type="SMART" id="SM00382">
    <property type="entry name" value="AAA"/>
    <property type="match status" value="2"/>
</dbReference>
<evidence type="ECO:0000256" key="6">
    <source>
        <dbReference type="ARBA" id="ARBA00022741"/>
    </source>
</evidence>
<keyword evidence="11" id="KW-0648">Protein biosynthesis</keyword>
<feature type="domain" description="ABC transporter" evidence="13">
    <location>
        <begin position="313"/>
        <end position="531"/>
    </location>
</feature>
<dbReference type="Pfam" id="PF16326">
    <property type="entry name" value="ABC_tran_CTD"/>
    <property type="match status" value="1"/>
</dbReference>
<dbReference type="Gene3D" id="3.40.50.300">
    <property type="entry name" value="P-loop containing nucleotide triphosphate hydrolases"/>
    <property type="match status" value="2"/>
</dbReference>
<name>A0A6N9NLN6_9FLAO</name>
<evidence type="ECO:0000256" key="5">
    <source>
        <dbReference type="ARBA" id="ARBA00022737"/>
    </source>
</evidence>
<dbReference type="Pfam" id="PF00005">
    <property type="entry name" value="ABC_tran"/>
    <property type="match status" value="2"/>
</dbReference>
<dbReference type="GO" id="GO:0016887">
    <property type="term" value="F:ATP hydrolysis activity"/>
    <property type="evidence" value="ECO:0007669"/>
    <property type="project" value="InterPro"/>
</dbReference>
<evidence type="ECO:0000256" key="8">
    <source>
        <dbReference type="ARBA" id="ARBA00022840"/>
    </source>
</evidence>
<evidence type="ECO:0000256" key="9">
    <source>
        <dbReference type="ARBA" id="ARBA00022845"/>
    </source>
</evidence>
<sequence length="623" mass="71678">MNYLSVEELSKSFGDRVLFDKISFGVEKGQKVALIAKNGAGKTTFLNCLTGKEPVSEGRIVWRNDITVGYLNQEQIFDSTHTINEEIFKADNTFMQAINFYNDAVNNGADADTFQQAMDRMDSLQAWDYEAKLKQILGSLQLHDLEQRVNTLSGGQKKRLALAKVLIEQPEFIILDEPTNHLDLEMIEWLENYLATENMTLLMVTHDRYFLERVCDSIIEIDNGQLYSYKGSYAYYIEKKQERESITMSEIEKAKNLYKKELEWMRRMPQARATKAKSRQDAFYEVEKSAKRRIKKEEVKLEVVGQRMGGKILEFHHLRKSFGDKKIVEDFNYTFKRGDRVGIVGPNGVGKSSFIKLITGELEADGGKIVQGETVVVGHYAQDGMHLDEDKRIIDVVKDIAEIIPLAKGRKITASQFLERFLFPPKQQYTYVSKLSGGEKRRLYLLTVLMDNPNFLILDEPTNDLDIMTLNVLEDFLMEFEGCVMVVTHDRFFMDKIVDHLFVFKGDGIIKDFNGKYTDYKEESKREAKEAAQLAKAEQVKKAAPVVEKTKEKKKLSFNEQREFDGLEKSMAELEKRKAEINELMLSGISDAEEITKLSKELAAINDDLEEQEMRWLELSELV</sequence>
<evidence type="ECO:0000313" key="14">
    <source>
        <dbReference type="EMBL" id="NBG66782.1"/>
    </source>
</evidence>
<dbReference type="InterPro" id="IPR051309">
    <property type="entry name" value="ABCF_ATPase"/>
</dbReference>
<keyword evidence="2" id="KW-0963">Cytoplasm</keyword>
<dbReference type="InterPro" id="IPR027417">
    <property type="entry name" value="P-loop_NTPase"/>
</dbReference>
<dbReference type="PROSITE" id="PS00211">
    <property type="entry name" value="ABC_TRANSPORTER_1"/>
    <property type="match status" value="1"/>
</dbReference>
<dbReference type="Pfam" id="PF12848">
    <property type="entry name" value="ABC_tran_Xtn"/>
    <property type="match status" value="1"/>
</dbReference>
<keyword evidence="10" id="KW-0694">RNA-binding</keyword>
<keyword evidence="8 14" id="KW-0067">ATP-binding</keyword>
<dbReference type="InterPro" id="IPR003593">
    <property type="entry name" value="AAA+_ATPase"/>
</dbReference>
<proteinExistence type="inferred from homology"/>
<reference evidence="14 15" key="1">
    <citation type="submission" date="2019-12" db="EMBL/GenBank/DDBJ databases">
        <authorList>
            <person name="Zhao J."/>
        </authorList>
    </citation>
    <scope>NUCLEOTIDE SEQUENCE [LARGE SCALE GENOMIC DNA]</scope>
    <source>
        <strain evidence="14 15">S-15</strain>
    </source>
</reference>
<dbReference type="Proteomes" id="UP000470771">
    <property type="component" value="Unassembled WGS sequence"/>
</dbReference>
<dbReference type="PROSITE" id="PS50893">
    <property type="entry name" value="ABC_TRANSPORTER_2"/>
    <property type="match status" value="2"/>
</dbReference>
<keyword evidence="12" id="KW-0175">Coiled coil</keyword>
<dbReference type="SUPFAM" id="SSF52540">
    <property type="entry name" value="P-loop containing nucleoside triphosphate hydrolases"/>
    <property type="match status" value="2"/>
</dbReference>
<dbReference type="CDD" id="cd03221">
    <property type="entry name" value="ABCF_EF-3"/>
    <property type="match status" value="2"/>
</dbReference>
<dbReference type="GO" id="GO:0006417">
    <property type="term" value="P:regulation of translation"/>
    <property type="evidence" value="ECO:0007669"/>
    <property type="project" value="UniProtKB-KW"/>
</dbReference>
<dbReference type="GO" id="GO:0005524">
    <property type="term" value="F:ATP binding"/>
    <property type="evidence" value="ECO:0007669"/>
    <property type="project" value="UniProtKB-KW"/>
</dbReference>
<evidence type="ECO:0000256" key="2">
    <source>
        <dbReference type="ARBA" id="ARBA00022490"/>
    </source>
</evidence>
<dbReference type="EMBL" id="WWNE01000009">
    <property type="protein sequence ID" value="NBG66782.1"/>
    <property type="molecule type" value="Genomic_DNA"/>
</dbReference>
<dbReference type="FunFam" id="3.40.50.300:FF:000183">
    <property type="entry name" value="ABC transporter ATP-binding protein yjjK"/>
    <property type="match status" value="1"/>
</dbReference>
<dbReference type="InterPro" id="IPR003439">
    <property type="entry name" value="ABC_transporter-like_ATP-bd"/>
</dbReference>
<evidence type="ECO:0000256" key="11">
    <source>
        <dbReference type="ARBA" id="ARBA00022917"/>
    </source>
</evidence>
<dbReference type="GO" id="GO:0000049">
    <property type="term" value="F:tRNA binding"/>
    <property type="evidence" value="ECO:0007669"/>
    <property type="project" value="UniProtKB-KW"/>
</dbReference>
<dbReference type="GO" id="GO:0003677">
    <property type="term" value="F:DNA binding"/>
    <property type="evidence" value="ECO:0007669"/>
    <property type="project" value="InterPro"/>
</dbReference>